<dbReference type="InterPro" id="IPR012348">
    <property type="entry name" value="RNR-like"/>
</dbReference>
<dbReference type="AlphaFoldDB" id="A0A1Y5F982"/>
<dbReference type="InterPro" id="IPR009078">
    <property type="entry name" value="Ferritin-like_SF"/>
</dbReference>
<dbReference type="SUPFAM" id="SSF47240">
    <property type="entry name" value="Ferritin-like"/>
    <property type="match status" value="1"/>
</dbReference>
<evidence type="ECO:0000313" key="2">
    <source>
        <dbReference type="Proteomes" id="UP000196531"/>
    </source>
</evidence>
<dbReference type="Proteomes" id="UP000196531">
    <property type="component" value="Unassembled WGS sequence"/>
</dbReference>
<dbReference type="Gene3D" id="1.10.620.20">
    <property type="entry name" value="Ribonucleotide Reductase, subunit A"/>
    <property type="match status" value="1"/>
</dbReference>
<dbReference type="GO" id="GO:0016491">
    <property type="term" value="F:oxidoreductase activity"/>
    <property type="evidence" value="ECO:0007669"/>
    <property type="project" value="InterPro"/>
</dbReference>
<proteinExistence type="predicted"/>
<dbReference type="EMBL" id="MAAO01000008">
    <property type="protein sequence ID" value="OUR95229.1"/>
    <property type="molecule type" value="Genomic_DNA"/>
</dbReference>
<comment type="caution">
    <text evidence="1">The sequence shown here is derived from an EMBL/GenBank/DDBJ whole genome shotgun (WGS) entry which is preliminary data.</text>
</comment>
<protein>
    <submittedName>
        <fullName evidence="1">Uncharacterized protein</fullName>
    </submittedName>
</protein>
<reference evidence="2" key="1">
    <citation type="journal article" date="2017" name="Proc. Natl. Acad. Sci. U.S.A.">
        <title>Simulation of Deepwater Horizon oil plume reveals substrate specialization within a complex community of hydrocarbon-degraders.</title>
        <authorList>
            <person name="Hu P."/>
            <person name="Dubinsky E.A."/>
            <person name="Probst A.J."/>
            <person name="Wang J."/>
            <person name="Sieber C.M.K."/>
            <person name="Tom L.M."/>
            <person name="Gardinali P."/>
            <person name="Banfield J.F."/>
            <person name="Atlas R.M."/>
            <person name="Andersen G.L."/>
        </authorList>
    </citation>
    <scope>NUCLEOTIDE SEQUENCE [LARGE SCALE GENOMIC DNA]</scope>
</reference>
<gene>
    <name evidence="1" type="ORF">A9Q84_15415</name>
</gene>
<dbReference type="Pfam" id="PF11583">
    <property type="entry name" value="AurF"/>
    <property type="match status" value="1"/>
</dbReference>
<name>A0A1Y5F982_9BACT</name>
<accession>A0A1Y5F982</accession>
<organism evidence="1 2">
    <name type="scientific">Halobacteriovorax marinus</name>
    <dbReference type="NCBI Taxonomy" id="97084"/>
    <lineage>
        <taxon>Bacteria</taxon>
        <taxon>Pseudomonadati</taxon>
        <taxon>Bdellovibrionota</taxon>
        <taxon>Bacteriovoracia</taxon>
        <taxon>Bacteriovoracales</taxon>
        <taxon>Halobacteriovoraceae</taxon>
        <taxon>Halobacteriovorax</taxon>
    </lineage>
</organism>
<evidence type="ECO:0000313" key="1">
    <source>
        <dbReference type="EMBL" id="OUR95229.1"/>
    </source>
</evidence>
<sequence length="335" mass="39244">MKIPDLYNDLELKRYLDVQQKFAWDLEADFNWAGGVDLSKPLVPLSKNNKLFEGFASEQKLVISQMLGLIVNEAFNEFEISLDKFKKQCWEDILLKNPVNPEMWDLGVEFFEDEHKHSLAFNRYTDIFAKSVDVEAEELKQILPSMENNKLAKLFNVNAMAGGAAIWWLAAAVEEESMMLYQYIRNFKGEIDPLYHQLHKNHFEEEARHASYAFLMLELIEKRSKTPVDVLMQKIDFILSDVFQITWTFTELSKVRKVKHLTQKNEFFKILASTIPLMREKGPIEIIHSLFTDTPYISMILNPKENRNIKDAIEKFRPWALPKFKPQGHDLTCEF</sequence>
<dbReference type="InterPro" id="IPR025859">
    <property type="entry name" value="AurF/CmlI"/>
</dbReference>